<evidence type="ECO:0000313" key="2">
    <source>
        <dbReference type="EMBL" id="KJZ74700.1"/>
    </source>
</evidence>
<name>A0A0F7ZP13_9HYPO</name>
<organism evidence="2 3">
    <name type="scientific">Hirsutella minnesotensis 3608</name>
    <dbReference type="NCBI Taxonomy" id="1043627"/>
    <lineage>
        <taxon>Eukaryota</taxon>
        <taxon>Fungi</taxon>
        <taxon>Dikarya</taxon>
        <taxon>Ascomycota</taxon>
        <taxon>Pezizomycotina</taxon>
        <taxon>Sordariomycetes</taxon>
        <taxon>Hypocreomycetidae</taxon>
        <taxon>Hypocreales</taxon>
        <taxon>Ophiocordycipitaceae</taxon>
        <taxon>Hirsutella</taxon>
    </lineage>
</organism>
<dbReference type="EMBL" id="KQ030523">
    <property type="protein sequence ID" value="KJZ74700.1"/>
    <property type="molecule type" value="Genomic_DNA"/>
</dbReference>
<dbReference type="AlphaFoldDB" id="A0A0F7ZP13"/>
<accession>A0A0F7ZP13</accession>
<dbReference type="Gene3D" id="3.40.50.1820">
    <property type="entry name" value="alpha/beta hydrolase"/>
    <property type="match status" value="1"/>
</dbReference>
<dbReference type="InterPro" id="IPR000073">
    <property type="entry name" value="AB_hydrolase_1"/>
</dbReference>
<gene>
    <name evidence="2" type="ORF">HIM_05817</name>
</gene>
<dbReference type="PANTHER" id="PTHR43433:SF5">
    <property type="entry name" value="AB HYDROLASE-1 DOMAIN-CONTAINING PROTEIN"/>
    <property type="match status" value="1"/>
</dbReference>
<dbReference type="PRINTS" id="PR00111">
    <property type="entry name" value="ABHYDROLASE"/>
</dbReference>
<dbReference type="Pfam" id="PF00561">
    <property type="entry name" value="Abhydrolase_1"/>
    <property type="match status" value="1"/>
</dbReference>
<dbReference type="SUPFAM" id="SSF53474">
    <property type="entry name" value="alpha/beta-Hydrolases"/>
    <property type="match status" value="1"/>
</dbReference>
<proteinExistence type="predicted"/>
<sequence>MQRTKQQPLRVPSIEETLRHPAYPGALFPLEPTATGAVPVGQHGGKSVELVWEIHGNGPNKLMFIAGWVMSMKTWQYQTLYFGHERSDKYSVLVFDNRGHRRSDKPFMRYTTAMMAQDAVAVLDGVGWTQSRSVHVVGLSLGGMIAQELACAVPDRVKSLALVNTTAGVLGSELALKEVWLILGILMPGREQQQINRLINAAYPHEWQGAPDFHAELWPSNSQRVPQGKAIANGDHTFESNFQRAQAFEISVRRNSKCRKLRGRMSQLAATISHRKSCAQLCAMADSVGRGRIAVIYGSEDPVIPASHAEHLIRAIRPADGVMVKGASHSLIIERALWFNQLLESKVEEYNKLV</sequence>
<keyword evidence="3" id="KW-1185">Reference proteome</keyword>
<dbReference type="Proteomes" id="UP000054481">
    <property type="component" value="Unassembled WGS sequence"/>
</dbReference>
<dbReference type="PANTHER" id="PTHR43433">
    <property type="entry name" value="HYDROLASE, ALPHA/BETA FOLD FAMILY PROTEIN"/>
    <property type="match status" value="1"/>
</dbReference>
<evidence type="ECO:0000313" key="3">
    <source>
        <dbReference type="Proteomes" id="UP000054481"/>
    </source>
</evidence>
<dbReference type="OrthoDB" id="19657at2759"/>
<protein>
    <recommendedName>
        <fullName evidence="1">AB hydrolase-1 domain-containing protein</fullName>
    </recommendedName>
</protein>
<dbReference type="InterPro" id="IPR029058">
    <property type="entry name" value="AB_hydrolase_fold"/>
</dbReference>
<reference evidence="2 3" key="1">
    <citation type="journal article" date="2014" name="Genome Biol. Evol.">
        <title>Comparative genomics and transcriptomics analyses reveal divergent lifestyle features of nematode endoparasitic fungus Hirsutella minnesotensis.</title>
        <authorList>
            <person name="Lai Y."/>
            <person name="Liu K."/>
            <person name="Zhang X."/>
            <person name="Zhang X."/>
            <person name="Li K."/>
            <person name="Wang N."/>
            <person name="Shu C."/>
            <person name="Wu Y."/>
            <person name="Wang C."/>
            <person name="Bushley K.E."/>
            <person name="Xiang M."/>
            <person name="Liu X."/>
        </authorList>
    </citation>
    <scope>NUCLEOTIDE SEQUENCE [LARGE SCALE GENOMIC DNA]</scope>
    <source>
        <strain evidence="2 3">3608</strain>
    </source>
</reference>
<dbReference type="InterPro" id="IPR050471">
    <property type="entry name" value="AB_hydrolase"/>
</dbReference>
<feature type="domain" description="AB hydrolase-1" evidence="1">
    <location>
        <begin position="87"/>
        <end position="335"/>
    </location>
</feature>
<evidence type="ECO:0000259" key="1">
    <source>
        <dbReference type="Pfam" id="PF00561"/>
    </source>
</evidence>